<proteinExistence type="predicted"/>
<dbReference type="EMBL" id="CP051775">
    <property type="protein sequence ID" value="QJE74092.1"/>
    <property type="molecule type" value="Genomic_DNA"/>
</dbReference>
<evidence type="ECO:0000313" key="2">
    <source>
        <dbReference type="EMBL" id="QJE74092.1"/>
    </source>
</evidence>
<dbReference type="KEGG" id="acru:HHL28_14230"/>
<feature type="region of interest" description="Disordered" evidence="1">
    <location>
        <begin position="23"/>
        <end position="70"/>
    </location>
</feature>
<organism evidence="2 3">
    <name type="scientific">Aerophototrophica crusticola</name>
    <dbReference type="NCBI Taxonomy" id="1709002"/>
    <lineage>
        <taxon>Bacteria</taxon>
        <taxon>Pseudomonadati</taxon>
        <taxon>Pseudomonadota</taxon>
        <taxon>Alphaproteobacteria</taxon>
        <taxon>Rhodospirillales</taxon>
        <taxon>Rhodospirillaceae</taxon>
        <taxon>Aerophototrophica</taxon>
    </lineage>
</organism>
<name>A0A858RA91_9PROT</name>
<protein>
    <submittedName>
        <fullName evidence="2">Uncharacterized protein</fullName>
    </submittedName>
</protein>
<sequence>MEPDYQSVQEYHAREFARLNAIYGKPPPVEPRGDQSLDTGGAMENPNNRSSTVDAIRNAPPVRETLGNGP</sequence>
<reference evidence="2" key="1">
    <citation type="submission" date="2020-04" db="EMBL/GenBank/DDBJ databases">
        <title>A desert anoxygenic phototrophic bacterium fixes CO2 using RubisCO under aerobic conditions.</title>
        <authorList>
            <person name="Tang K."/>
        </authorList>
    </citation>
    <scope>NUCLEOTIDE SEQUENCE [LARGE SCALE GENOMIC DNA]</scope>
    <source>
        <strain evidence="2">MIMtkB3</strain>
    </source>
</reference>
<dbReference type="AlphaFoldDB" id="A0A858RA91"/>
<evidence type="ECO:0000313" key="3">
    <source>
        <dbReference type="Proteomes" id="UP000501891"/>
    </source>
</evidence>
<gene>
    <name evidence="2" type="ORF">HHL28_14230</name>
</gene>
<evidence type="ECO:0000256" key="1">
    <source>
        <dbReference type="SAM" id="MobiDB-lite"/>
    </source>
</evidence>
<accession>A0A858RA91</accession>
<dbReference type="Proteomes" id="UP000501891">
    <property type="component" value="Chromosome"/>
</dbReference>
<keyword evidence="3" id="KW-1185">Reference proteome</keyword>